<dbReference type="AlphaFoldDB" id="A0A1S8BFP9"/>
<dbReference type="InterPro" id="IPR052030">
    <property type="entry name" value="Peptidase_M20/M20A_hydrolases"/>
</dbReference>
<dbReference type="OrthoDB" id="6119954at2759"/>
<dbReference type="Pfam" id="PF07687">
    <property type="entry name" value="M20_dimer"/>
    <property type="match status" value="1"/>
</dbReference>
<dbReference type="Proteomes" id="UP001430584">
    <property type="component" value="Unassembled WGS sequence"/>
</dbReference>
<name>A0A1S8BFP9_9PEZI</name>
<reference evidence="4 7" key="2">
    <citation type="submission" date="2024-02" db="EMBL/GenBank/DDBJ databases">
        <title>De novo assembly and annotation of 12 fungi associated with fruit tree decline syndrome in Ontario, Canada.</title>
        <authorList>
            <person name="Sulman M."/>
            <person name="Ellouze W."/>
            <person name="Ilyukhin E."/>
        </authorList>
    </citation>
    <scope>NUCLEOTIDE SEQUENCE [LARGE SCALE GENOMIC DNA]</scope>
    <source>
        <strain evidence="4 7">FDS-637</strain>
    </source>
</reference>
<feature type="domain" description="Peptidase M20 dimerisation" evidence="3">
    <location>
        <begin position="200"/>
        <end position="292"/>
    </location>
</feature>
<dbReference type="Gene3D" id="3.40.630.10">
    <property type="entry name" value="Zn peptidases"/>
    <property type="match status" value="1"/>
</dbReference>
<dbReference type="EMBL" id="MSZU01000080">
    <property type="protein sequence ID" value="OMP86148.1"/>
    <property type="molecule type" value="Genomic_DNA"/>
</dbReference>
<comment type="caution">
    <text evidence="5">The sequence shown here is derived from an EMBL/GenBank/DDBJ whole genome shotgun (WGS) entry which is preliminary data.</text>
</comment>
<dbReference type="Pfam" id="PF01546">
    <property type="entry name" value="Peptidase_M20"/>
    <property type="match status" value="1"/>
</dbReference>
<proteinExistence type="inferred from homology"/>
<dbReference type="NCBIfam" id="TIGR01891">
    <property type="entry name" value="amidohydrolases"/>
    <property type="match status" value="1"/>
</dbReference>
<dbReference type="GO" id="GO:0016805">
    <property type="term" value="F:dipeptidase activity"/>
    <property type="evidence" value="ECO:0007669"/>
    <property type="project" value="InterPro"/>
</dbReference>
<comment type="similarity">
    <text evidence="1 2">Belongs to the peptidase M20A family.</text>
</comment>
<dbReference type="PANTHER" id="PTHR30575">
    <property type="entry name" value="PEPTIDASE M20"/>
    <property type="match status" value="1"/>
</dbReference>
<dbReference type="Gene3D" id="3.30.70.360">
    <property type="match status" value="1"/>
</dbReference>
<dbReference type="SUPFAM" id="SSF55031">
    <property type="entry name" value="Bacterial exopeptidase dimerisation domain"/>
    <property type="match status" value="1"/>
</dbReference>
<organism evidence="5 6">
    <name type="scientific">Diplodia seriata</name>
    <dbReference type="NCBI Taxonomy" id="420778"/>
    <lineage>
        <taxon>Eukaryota</taxon>
        <taxon>Fungi</taxon>
        <taxon>Dikarya</taxon>
        <taxon>Ascomycota</taxon>
        <taxon>Pezizomycotina</taxon>
        <taxon>Dothideomycetes</taxon>
        <taxon>Dothideomycetes incertae sedis</taxon>
        <taxon>Botryosphaeriales</taxon>
        <taxon>Botryosphaeriaceae</taxon>
        <taxon>Diplodia</taxon>
    </lineage>
</organism>
<protein>
    <recommendedName>
        <fullName evidence="2">Peptidase M20 domain-containing protein 2</fullName>
    </recommendedName>
</protein>
<dbReference type="PANTHER" id="PTHR30575:SF0">
    <property type="entry name" value="XAA-ARG DIPEPTIDASE"/>
    <property type="match status" value="1"/>
</dbReference>
<dbReference type="InterPro" id="IPR011650">
    <property type="entry name" value="Peptidase_M20_dimer"/>
</dbReference>
<evidence type="ECO:0000313" key="6">
    <source>
        <dbReference type="Proteomes" id="UP000190776"/>
    </source>
</evidence>
<evidence type="ECO:0000256" key="1">
    <source>
        <dbReference type="ARBA" id="ARBA00006247"/>
    </source>
</evidence>
<reference evidence="5 6" key="1">
    <citation type="submission" date="2017-01" db="EMBL/GenBank/DDBJ databases">
        <title>Draft genome sequence of Diplodia seriata F98.1, a fungal species involved in grapevine trunk diseases.</title>
        <authorList>
            <person name="Robert-Siegwald G."/>
            <person name="Vallet J."/>
            <person name="Abou-Mansour E."/>
            <person name="Xu J."/>
            <person name="Rey P."/>
            <person name="Bertsch C."/>
            <person name="Rego C."/>
            <person name="Larignon P."/>
            <person name="Fontaine F."/>
            <person name="Lebrun M.-H."/>
        </authorList>
    </citation>
    <scope>NUCLEOTIDE SEQUENCE [LARGE SCALE GENOMIC DNA]</scope>
    <source>
        <strain evidence="5 6">F98.1</strain>
    </source>
</reference>
<evidence type="ECO:0000313" key="4">
    <source>
        <dbReference type="EMBL" id="KAL0256091.1"/>
    </source>
</evidence>
<keyword evidence="7" id="KW-1185">Reference proteome</keyword>
<evidence type="ECO:0000313" key="5">
    <source>
        <dbReference type="EMBL" id="OMP86148.1"/>
    </source>
</evidence>
<evidence type="ECO:0000259" key="3">
    <source>
        <dbReference type="Pfam" id="PF07687"/>
    </source>
</evidence>
<dbReference type="InterPro" id="IPR017439">
    <property type="entry name" value="Amidohydrolase"/>
</dbReference>
<gene>
    <name evidence="5" type="ORF">BK809_0003317</name>
    <name evidence="4" type="ORF">SLS55_008483</name>
</gene>
<dbReference type="Proteomes" id="UP000190776">
    <property type="component" value="Unassembled WGS sequence"/>
</dbReference>
<dbReference type="InterPro" id="IPR002933">
    <property type="entry name" value="Peptidase_M20"/>
</dbReference>
<dbReference type="PIRSF" id="PIRSF037226">
    <property type="entry name" value="Amidohydrolase_ACY1L2_prd"/>
    <property type="match status" value="1"/>
</dbReference>
<dbReference type="InterPro" id="IPR036264">
    <property type="entry name" value="Bact_exopeptidase_dim_dom"/>
</dbReference>
<dbReference type="SUPFAM" id="SSF53187">
    <property type="entry name" value="Zn-dependent exopeptidases"/>
    <property type="match status" value="1"/>
</dbReference>
<dbReference type="EMBL" id="JAJVCZ030000009">
    <property type="protein sequence ID" value="KAL0256091.1"/>
    <property type="molecule type" value="Genomic_DNA"/>
</dbReference>
<dbReference type="InterPro" id="IPR017144">
    <property type="entry name" value="Xaa-Arg_dipeptidase"/>
</dbReference>
<accession>A0A1S8BFP9</accession>
<sequence length="420" mass="43902">MTQIKLPVQARSSHVEEARRTVNAAIDAADAALRALNKDIHDHPETAYQEVHAHDALCAFLEGQGFAVTRHAYGLATSFEASVGSSGGGGGGAREIVYCAEYDALPGIGHSCGHNLIATASMAAFVGAAKAQQALGFGGRIRILGTPAEEGGGGKIRLLDAGAIPASTAAAIMAHPVAGHMAKIPGASGLAGFKLICSHKFKVEFGGRAAHAGAQPWDGVNALDAAVAAYTNVSMLRQQIRPDERVHGVIEDGGRVPNVIPAYTRMAWNVRAPKVKAADALRERVDACFHAAAAATGCKVNIVEGPMYKDLRANLTLCKTYVEDMRALGEKIILTEDEPATASTDMGNVSYTVPSFHGAFGIPAPENVVGHHPGFAAAAGTDEAHAAAIQCAKGMAMLGWRVLTDDRIAEDARRDFEQDD</sequence>
<evidence type="ECO:0000256" key="2">
    <source>
        <dbReference type="PIRNR" id="PIRNR037226"/>
    </source>
</evidence>
<dbReference type="FunFam" id="3.30.70.360:FF:000004">
    <property type="entry name" value="Peptidase M20 domain-containing protein 2"/>
    <property type="match status" value="1"/>
</dbReference>
<dbReference type="CDD" id="cd05672">
    <property type="entry name" value="M20_ACY1L2-like"/>
    <property type="match status" value="1"/>
</dbReference>
<evidence type="ECO:0000313" key="7">
    <source>
        <dbReference type="Proteomes" id="UP001430584"/>
    </source>
</evidence>